<feature type="region of interest" description="Disordered" evidence="1">
    <location>
        <begin position="80"/>
        <end position="269"/>
    </location>
</feature>
<accession>A0A218YZG3</accession>
<comment type="caution">
    <text evidence="2">The sequence shown here is derived from an EMBL/GenBank/DDBJ whole genome shotgun (WGS) entry which is preliminary data.</text>
</comment>
<organism evidence="2 3">
    <name type="scientific">Diplocarpon coronariae</name>
    <dbReference type="NCBI Taxonomy" id="2795749"/>
    <lineage>
        <taxon>Eukaryota</taxon>
        <taxon>Fungi</taxon>
        <taxon>Dikarya</taxon>
        <taxon>Ascomycota</taxon>
        <taxon>Pezizomycotina</taxon>
        <taxon>Leotiomycetes</taxon>
        <taxon>Helotiales</taxon>
        <taxon>Drepanopezizaceae</taxon>
        <taxon>Diplocarpon</taxon>
    </lineage>
</organism>
<feature type="compositionally biased region" description="Basic and acidic residues" evidence="1">
    <location>
        <begin position="137"/>
        <end position="155"/>
    </location>
</feature>
<evidence type="ECO:0000313" key="3">
    <source>
        <dbReference type="Proteomes" id="UP000242519"/>
    </source>
</evidence>
<dbReference type="OrthoDB" id="10408475at2759"/>
<reference evidence="2 3" key="1">
    <citation type="submission" date="2017-04" db="EMBL/GenBank/DDBJ databases">
        <title>Draft genome sequence of Marssonina coronaria NL1: causal agent of apple blotch.</title>
        <authorList>
            <person name="Cheng Q."/>
        </authorList>
    </citation>
    <scope>NUCLEOTIDE SEQUENCE [LARGE SCALE GENOMIC DNA]</scope>
    <source>
        <strain evidence="2 3">NL1</strain>
    </source>
</reference>
<name>A0A218YZG3_9HELO</name>
<dbReference type="EMBL" id="MZNU01000308">
    <property type="protein sequence ID" value="OWP00750.1"/>
    <property type="molecule type" value="Genomic_DNA"/>
</dbReference>
<feature type="compositionally biased region" description="Basic residues" evidence="1">
    <location>
        <begin position="258"/>
        <end position="269"/>
    </location>
</feature>
<proteinExistence type="predicted"/>
<dbReference type="AlphaFoldDB" id="A0A218YZG3"/>
<evidence type="ECO:0000313" key="2">
    <source>
        <dbReference type="EMBL" id="OWP00750.1"/>
    </source>
</evidence>
<keyword evidence="3" id="KW-1185">Reference proteome</keyword>
<feature type="compositionally biased region" description="Low complexity" evidence="1">
    <location>
        <begin position="163"/>
        <end position="179"/>
    </location>
</feature>
<dbReference type="InParanoid" id="A0A218YZG3"/>
<dbReference type="Proteomes" id="UP000242519">
    <property type="component" value="Unassembled WGS sequence"/>
</dbReference>
<protein>
    <submittedName>
        <fullName evidence="2">Uncharacterized protein</fullName>
    </submittedName>
</protein>
<evidence type="ECO:0000256" key="1">
    <source>
        <dbReference type="SAM" id="MobiDB-lite"/>
    </source>
</evidence>
<sequence>MAGPYQQVPQMSFQAPAATMIGPEPRRTTPQVSIITNIWCGPLKSEHDHYPERLALSPEDRVQMFVGKYSCDDLALSPVRAEEGSENDSAFRIRRRQRASKKQDPIRVTRGSRVSKSTRVADLNPLELPLPPKRLYKFRDGRPTKRSREALDKIRLQRWKARTSAQQNQSTTNASASTSPHTLVEKTVRASKQEKATKLKDRALRRSQRARRGPSPQCESGSESEDPASRARPRALEKNKVPQSAMCGYSNVFLHGRAVTRSKAQRKAA</sequence>
<gene>
    <name evidence="2" type="ORF">B2J93_8441</name>
</gene>
<feature type="compositionally biased region" description="Basic and acidic residues" evidence="1">
    <location>
        <begin position="183"/>
        <end position="204"/>
    </location>
</feature>